<organism evidence="2 3">
    <name type="scientific">Yersinia frederiksenii</name>
    <dbReference type="NCBI Taxonomy" id="29484"/>
    <lineage>
        <taxon>Bacteria</taxon>
        <taxon>Pseudomonadati</taxon>
        <taxon>Pseudomonadota</taxon>
        <taxon>Gammaproteobacteria</taxon>
        <taxon>Enterobacterales</taxon>
        <taxon>Yersiniaceae</taxon>
        <taxon>Yersinia</taxon>
    </lineage>
</organism>
<dbReference type="PANTHER" id="PTHR43138:SF1">
    <property type="entry name" value="N-ACETYLTRANSFERASE ACA1"/>
    <property type="match status" value="1"/>
</dbReference>
<reference evidence="2 3" key="1">
    <citation type="submission" date="2018-06" db="EMBL/GenBank/DDBJ databases">
        <authorList>
            <consortium name="Pathogen Informatics"/>
            <person name="Doyle S."/>
        </authorList>
    </citation>
    <scope>NUCLEOTIDE SEQUENCE [LARGE SCALE GENOMIC DNA]</scope>
    <source>
        <strain evidence="2 3">NCTC11470</strain>
    </source>
</reference>
<dbReference type="InterPro" id="IPR052742">
    <property type="entry name" value="Mito_N-acetyltransferase"/>
</dbReference>
<dbReference type="InterPro" id="IPR016181">
    <property type="entry name" value="Acyl_CoA_acyltransferase"/>
</dbReference>
<dbReference type="SUPFAM" id="SSF55729">
    <property type="entry name" value="Acyl-CoA N-acyltransferases (Nat)"/>
    <property type="match status" value="1"/>
</dbReference>
<dbReference type="Gene3D" id="3.40.630.30">
    <property type="match status" value="1"/>
</dbReference>
<dbReference type="Proteomes" id="UP000254835">
    <property type="component" value="Unassembled WGS sequence"/>
</dbReference>
<dbReference type="Pfam" id="PF00583">
    <property type="entry name" value="Acetyltransf_1"/>
    <property type="match status" value="1"/>
</dbReference>
<accession>A0A380Q1D3</accession>
<name>A0A380Q1D3_YERFR</name>
<dbReference type="CDD" id="cd04301">
    <property type="entry name" value="NAT_SF"/>
    <property type="match status" value="1"/>
</dbReference>
<feature type="domain" description="N-acetyltransferase" evidence="1">
    <location>
        <begin position="5"/>
        <end position="165"/>
    </location>
</feature>
<dbReference type="AlphaFoldDB" id="A0A380Q1D3"/>
<keyword evidence="2" id="KW-0808">Transferase</keyword>
<dbReference type="EMBL" id="UHJA01000001">
    <property type="protein sequence ID" value="SUP79087.1"/>
    <property type="molecule type" value="Genomic_DNA"/>
</dbReference>
<protein>
    <submittedName>
        <fullName evidence="2">Acetyltransferase</fullName>
    </submittedName>
</protein>
<dbReference type="GO" id="GO:0016747">
    <property type="term" value="F:acyltransferase activity, transferring groups other than amino-acyl groups"/>
    <property type="evidence" value="ECO:0007669"/>
    <property type="project" value="InterPro"/>
</dbReference>
<evidence type="ECO:0000313" key="2">
    <source>
        <dbReference type="EMBL" id="SUP79087.1"/>
    </source>
</evidence>
<dbReference type="PANTHER" id="PTHR43138">
    <property type="entry name" value="ACETYLTRANSFERASE, GNAT FAMILY"/>
    <property type="match status" value="1"/>
</dbReference>
<dbReference type="PROSITE" id="PS51186">
    <property type="entry name" value="GNAT"/>
    <property type="match status" value="1"/>
</dbReference>
<dbReference type="InterPro" id="IPR000182">
    <property type="entry name" value="GNAT_dom"/>
</dbReference>
<evidence type="ECO:0000313" key="3">
    <source>
        <dbReference type="Proteomes" id="UP000254835"/>
    </source>
</evidence>
<sequence length="169" mass="19140">MSPCMEIRIATPEDFAQIWPLFQAVIRRGDTYVFTPETPEQDAYDYWFAPGVRCFVALHEQRIVGMYKLIDNQRDLGSHVANASFMVDGQARGLGIGKALGIHCIEQATALGYRAMQFNFVVSTNTLAITLWQKLGFEIIATLPEAFNHSELGYVDAYVMHRRLVPDQH</sequence>
<proteinExistence type="predicted"/>
<gene>
    <name evidence="2" type="ORF">NCTC11470_04227</name>
</gene>
<evidence type="ECO:0000259" key="1">
    <source>
        <dbReference type="PROSITE" id="PS51186"/>
    </source>
</evidence>